<evidence type="ECO:0000313" key="1">
    <source>
        <dbReference type="EMBL" id="GHD36182.1"/>
    </source>
</evidence>
<comment type="caution">
    <text evidence="1">The sequence shown here is derived from an EMBL/GenBank/DDBJ whole genome shotgun (WGS) entry which is preliminary data.</text>
</comment>
<keyword evidence="2" id="KW-1185">Reference proteome</keyword>
<evidence type="ECO:0008006" key="3">
    <source>
        <dbReference type="Google" id="ProtNLM"/>
    </source>
</evidence>
<dbReference type="Proteomes" id="UP000654947">
    <property type="component" value="Unassembled WGS sequence"/>
</dbReference>
<protein>
    <recommendedName>
        <fullName evidence="3">DUF742 domain-containing protein</fullName>
    </recommendedName>
</protein>
<sequence length="119" mass="12648">MDPDVPDGLYMVVGGRSGTTLRPDPFSLVITERADTSELSLEEADIVRICGRPISPAELGARLNIPLGAVTILLADLLDRGHITLRAAGALGPLETSVPPADDRRLLEKLRVGLINLSV</sequence>
<dbReference type="EMBL" id="BMXL01000038">
    <property type="protein sequence ID" value="GHD36182.1"/>
    <property type="molecule type" value="Genomic_DNA"/>
</dbReference>
<dbReference type="PANTHER" id="PTHR36221">
    <property type="entry name" value="DUF742 DOMAIN-CONTAINING PROTEIN"/>
    <property type="match status" value="1"/>
</dbReference>
<dbReference type="Pfam" id="PF05331">
    <property type="entry name" value="DUF742"/>
    <property type="match status" value="1"/>
</dbReference>
<evidence type="ECO:0000313" key="2">
    <source>
        <dbReference type="Proteomes" id="UP000654947"/>
    </source>
</evidence>
<reference evidence="1 2" key="1">
    <citation type="journal article" date="2014" name="Int. J. Syst. Evol. Microbiol.">
        <title>Complete genome sequence of Corynebacterium casei LMG S-19264T (=DSM 44701T), isolated from a smear-ripened cheese.</title>
        <authorList>
            <consortium name="US DOE Joint Genome Institute (JGI-PGF)"/>
            <person name="Walter F."/>
            <person name="Albersmeier A."/>
            <person name="Kalinowski J."/>
            <person name="Ruckert C."/>
        </authorList>
    </citation>
    <scope>NUCLEOTIDE SEQUENCE [LARGE SCALE GENOMIC DNA]</scope>
    <source>
        <strain evidence="1 2">KCTC 19473</strain>
    </source>
</reference>
<accession>A0A919CMK8</accession>
<gene>
    <name evidence="1" type="ORF">GCM10007147_43330</name>
</gene>
<proteinExistence type="predicted"/>
<dbReference type="AlphaFoldDB" id="A0A919CMK8"/>
<organism evidence="1 2">
    <name type="scientific">Nocardiopsis kunsanensis</name>
    <dbReference type="NCBI Taxonomy" id="141693"/>
    <lineage>
        <taxon>Bacteria</taxon>
        <taxon>Bacillati</taxon>
        <taxon>Actinomycetota</taxon>
        <taxon>Actinomycetes</taxon>
        <taxon>Streptosporangiales</taxon>
        <taxon>Nocardiopsidaceae</taxon>
        <taxon>Nocardiopsis</taxon>
    </lineage>
</organism>
<dbReference type="InterPro" id="IPR007995">
    <property type="entry name" value="DUF742"/>
</dbReference>
<dbReference type="PANTHER" id="PTHR36221:SF1">
    <property type="entry name" value="DUF742 DOMAIN-CONTAINING PROTEIN"/>
    <property type="match status" value="1"/>
</dbReference>
<name>A0A919CMK8_9ACTN</name>